<feature type="domain" description="Sigma-54 factor interaction" evidence="11">
    <location>
        <begin position="146"/>
        <end position="375"/>
    </location>
</feature>
<dbReference type="Gene3D" id="3.40.50.2300">
    <property type="match status" value="1"/>
</dbReference>
<dbReference type="SUPFAM" id="SSF46689">
    <property type="entry name" value="Homeodomain-like"/>
    <property type="match status" value="1"/>
</dbReference>
<dbReference type="Gene3D" id="1.10.10.60">
    <property type="entry name" value="Homeodomain-like"/>
    <property type="match status" value="1"/>
</dbReference>
<dbReference type="SUPFAM" id="SSF52540">
    <property type="entry name" value="P-loop containing nucleoside triphosphate hydrolases"/>
    <property type="match status" value="1"/>
</dbReference>
<evidence type="ECO:0000256" key="8">
    <source>
        <dbReference type="ARBA" id="ARBA00024867"/>
    </source>
</evidence>
<evidence type="ECO:0000256" key="2">
    <source>
        <dbReference type="ARBA" id="ARBA00022553"/>
    </source>
</evidence>
<evidence type="ECO:0000256" key="5">
    <source>
        <dbReference type="ARBA" id="ARBA00023015"/>
    </source>
</evidence>
<evidence type="ECO:0000259" key="12">
    <source>
        <dbReference type="PROSITE" id="PS50110"/>
    </source>
</evidence>
<evidence type="ECO:0000256" key="4">
    <source>
        <dbReference type="ARBA" id="ARBA00022840"/>
    </source>
</evidence>
<gene>
    <name evidence="13" type="ORF">H9637_01770</name>
</gene>
<protein>
    <recommendedName>
        <fullName evidence="1">Stage 0 sporulation protein A homolog</fullName>
    </recommendedName>
</protein>
<feature type="modified residue" description="4-aspartylphosphate" evidence="9">
    <location>
        <position position="56"/>
    </location>
</feature>
<dbReference type="PROSITE" id="PS50110">
    <property type="entry name" value="RESPONSE_REGULATORY"/>
    <property type="match status" value="1"/>
</dbReference>
<dbReference type="EMBL" id="JACSQB010000016">
    <property type="protein sequence ID" value="MBD8045782.1"/>
    <property type="molecule type" value="Genomic_DNA"/>
</dbReference>
<dbReference type="InterPro" id="IPR025943">
    <property type="entry name" value="Sigma_54_int_dom_ATP-bd_2"/>
</dbReference>
<name>A0ABR8YNG8_9CLOT</name>
<dbReference type="PANTHER" id="PTHR32071">
    <property type="entry name" value="TRANSCRIPTIONAL REGULATORY PROTEIN"/>
    <property type="match status" value="1"/>
</dbReference>
<keyword evidence="6" id="KW-0238">DNA-binding</keyword>
<dbReference type="Pfam" id="PF00072">
    <property type="entry name" value="Response_reg"/>
    <property type="match status" value="1"/>
</dbReference>
<keyword evidence="2 9" id="KW-0597">Phosphoprotein</keyword>
<dbReference type="PROSITE" id="PS00688">
    <property type="entry name" value="SIGMA54_INTERACT_3"/>
    <property type="match status" value="1"/>
</dbReference>
<keyword evidence="3" id="KW-0547">Nucleotide-binding</keyword>
<evidence type="ECO:0000313" key="13">
    <source>
        <dbReference type="EMBL" id="MBD8045782.1"/>
    </source>
</evidence>
<feature type="domain" description="Response regulatory" evidence="12">
    <location>
        <begin position="7"/>
        <end position="121"/>
    </location>
</feature>
<evidence type="ECO:0000313" key="14">
    <source>
        <dbReference type="Proteomes" id="UP000627166"/>
    </source>
</evidence>
<dbReference type="InterPro" id="IPR011006">
    <property type="entry name" value="CheY-like_superfamily"/>
</dbReference>
<keyword evidence="14" id="KW-1185">Reference proteome</keyword>
<keyword evidence="10" id="KW-0175">Coiled coil</keyword>
<dbReference type="SMART" id="SM00382">
    <property type="entry name" value="AAA"/>
    <property type="match status" value="1"/>
</dbReference>
<keyword evidence="5" id="KW-0805">Transcription regulation</keyword>
<dbReference type="InterPro" id="IPR025944">
    <property type="entry name" value="Sigma_54_int_dom_CS"/>
</dbReference>
<organism evidence="13 14">
    <name type="scientific">Clostridium faecium</name>
    <dbReference type="NCBI Taxonomy" id="2762223"/>
    <lineage>
        <taxon>Bacteria</taxon>
        <taxon>Bacillati</taxon>
        <taxon>Bacillota</taxon>
        <taxon>Clostridia</taxon>
        <taxon>Eubacteriales</taxon>
        <taxon>Clostridiaceae</taxon>
        <taxon>Clostridium</taxon>
    </lineage>
</organism>
<dbReference type="Gene3D" id="3.40.50.300">
    <property type="entry name" value="P-loop containing nucleotide triphosphate hydrolases"/>
    <property type="match status" value="1"/>
</dbReference>
<evidence type="ECO:0000256" key="1">
    <source>
        <dbReference type="ARBA" id="ARBA00018672"/>
    </source>
</evidence>
<dbReference type="InterPro" id="IPR002197">
    <property type="entry name" value="HTH_Fis"/>
</dbReference>
<dbReference type="InterPro" id="IPR003593">
    <property type="entry name" value="AAA+_ATPase"/>
</dbReference>
<evidence type="ECO:0000256" key="10">
    <source>
        <dbReference type="SAM" id="Coils"/>
    </source>
</evidence>
<dbReference type="InterPro" id="IPR002078">
    <property type="entry name" value="Sigma_54_int"/>
</dbReference>
<dbReference type="CDD" id="cd00009">
    <property type="entry name" value="AAA"/>
    <property type="match status" value="1"/>
</dbReference>
<comment type="function">
    <text evidence="8">May play the central regulatory role in sporulation. It may be an element of the effector pathway responsible for the activation of sporulation genes in response to nutritional stress. Spo0A may act in concert with spo0H (a sigma factor) to control the expression of some genes that are critical to the sporulation process.</text>
</comment>
<dbReference type="RefSeq" id="WP_191738758.1">
    <property type="nucleotide sequence ID" value="NZ_JACSQB010000016.1"/>
</dbReference>
<evidence type="ECO:0000256" key="9">
    <source>
        <dbReference type="PROSITE-ProRule" id="PRU00169"/>
    </source>
</evidence>
<dbReference type="PROSITE" id="PS50045">
    <property type="entry name" value="SIGMA54_INTERACT_4"/>
    <property type="match status" value="1"/>
</dbReference>
<dbReference type="PRINTS" id="PR01590">
    <property type="entry name" value="HTHFIS"/>
</dbReference>
<dbReference type="InterPro" id="IPR025662">
    <property type="entry name" value="Sigma_54_int_dom_ATP-bd_1"/>
</dbReference>
<keyword evidence="4" id="KW-0067">ATP-binding</keyword>
<dbReference type="Proteomes" id="UP000627166">
    <property type="component" value="Unassembled WGS sequence"/>
</dbReference>
<feature type="coiled-coil region" evidence="10">
    <location>
        <begin position="123"/>
        <end position="150"/>
    </location>
</feature>
<dbReference type="InterPro" id="IPR009057">
    <property type="entry name" value="Homeodomain-like_sf"/>
</dbReference>
<dbReference type="SUPFAM" id="SSF52172">
    <property type="entry name" value="CheY-like"/>
    <property type="match status" value="1"/>
</dbReference>
<proteinExistence type="predicted"/>
<keyword evidence="7" id="KW-0804">Transcription</keyword>
<dbReference type="SMART" id="SM00448">
    <property type="entry name" value="REC"/>
    <property type="match status" value="1"/>
</dbReference>
<dbReference type="PROSITE" id="PS00676">
    <property type="entry name" value="SIGMA54_INTERACT_2"/>
    <property type="match status" value="1"/>
</dbReference>
<dbReference type="Gene3D" id="1.10.8.60">
    <property type="match status" value="1"/>
</dbReference>
<dbReference type="InterPro" id="IPR058031">
    <property type="entry name" value="AAA_lid_NorR"/>
</dbReference>
<evidence type="ECO:0000256" key="6">
    <source>
        <dbReference type="ARBA" id="ARBA00023125"/>
    </source>
</evidence>
<comment type="caution">
    <text evidence="13">The sequence shown here is derived from an EMBL/GenBank/DDBJ whole genome shotgun (WGS) entry which is preliminary data.</text>
</comment>
<evidence type="ECO:0000256" key="7">
    <source>
        <dbReference type="ARBA" id="ARBA00023163"/>
    </source>
</evidence>
<dbReference type="Pfam" id="PF00158">
    <property type="entry name" value="Sigma54_activat"/>
    <property type="match status" value="1"/>
</dbReference>
<evidence type="ECO:0000259" key="11">
    <source>
        <dbReference type="PROSITE" id="PS50045"/>
    </source>
</evidence>
<dbReference type="Pfam" id="PF25601">
    <property type="entry name" value="AAA_lid_14"/>
    <property type="match status" value="1"/>
</dbReference>
<dbReference type="PROSITE" id="PS00675">
    <property type="entry name" value="SIGMA54_INTERACT_1"/>
    <property type="match status" value="1"/>
</dbReference>
<dbReference type="Pfam" id="PF02954">
    <property type="entry name" value="HTH_8"/>
    <property type="match status" value="1"/>
</dbReference>
<dbReference type="PANTHER" id="PTHR32071:SF17">
    <property type="entry name" value="TRANSCRIPTIONAL REGULATOR (NTRC FAMILY)"/>
    <property type="match status" value="1"/>
</dbReference>
<sequence>MPNKTNKILMIDDDESFLKIHSRILRSKGYDVDTAINGEISLTMLKDKYYAVVICDIVMPGINGIDVLNKIKNEYSDTQVIMLTGEASISGAVEAMTFGAYTYLVKPLNIDEFLLNVERATTFYNLNAENKILKNRIKAIEKRVELLGNSSEIEEIKKNINIVASTNATVLITGESGTGKEIVANLLHQNSCCSDGTLVKVNCAALSESLLESELFGHERGAFTGAISAKAGRFEIANGGTLFLDEIGEISPKLQSKLLRVLQEKEFEPVGSTKTIKANFRLIAATNKNLYEEVARGNFREDLFYRINVVPIHIPPLKDRPEDIPILLNHFLQYFCSEMRKPFMSFSDEALNILMKYNWPGNVRELRNLVERLVVFSSSTTIHTHALPKEVRNKEADYIESDKTTFFEAKKDFEKNYITQALKRNNWNISATAKQIDIARKNLQLKIKQLNLSKDDTKM</sequence>
<evidence type="ECO:0000256" key="3">
    <source>
        <dbReference type="ARBA" id="ARBA00022741"/>
    </source>
</evidence>
<dbReference type="InterPro" id="IPR001789">
    <property type="entry name" value="Sig_transdc_resp-reg_receiver"/>
</dbReference>
<reference evidence="13 14" key="1">
    <citation type="submission" date="2020-08" db="EMBL/GenBank/DDBJ databases">
        <title>A Genomic Blueprint of the Chicken Gut Microbiome.</title>
        <authorList>
            <person name="Gilroy R."/>
            <person name="Ravi A."/>
            <person name="Getino M."/>
            <person name="Pursley I."/>
            <person name="Horton D.L."/>
            <person name="Alikhan N.-F."/>
            <person name="Baker D."/>
            <person name="Gharbi K."/>
            <person name="Hall N."/>
            <person name="Watson M."/>
            <person name="Adriaenssens E.M."/>
            <person name="Foster-Nyarko E."/>
            <person name="Jarju S."/>
            <person name="Secka A."/>
            <person name="Antonio M."/>
            <person name="Oren A."/>
            <person name="Chaudhuri R."/>
            <person name="La Ragione R.M."/>
            <person name="Hildebrand F."/>
            <person name="Pallen M.J."/>
        </authorList>
    </citation>
    <scope>NUCLEOTIDE SEQUENCE [LARGE SCALE GENOMIC DNA]</scope>
    <source>
        <strain evidence="13 14">N37</strain>
    </source>
</reference>
<accession>A0ABR8YNG8</accession>
<dbReference type="InterPro" id="IPR027417">
    <property type="entry name" value="P-loop_NTPase"/>
</dbReference>